<sequence>MGIYNVRYIPVLKIPISHLYHREIGIYSTIASDYGILKYAMEQ</sequence>
<dbReference type="RefSeq" id="WP_255260646.1">
    <property type="nucleotide sequence ID" value="NZ_JARTIK010000034.1"/>
</dbReference>
<keyword evidence="2" id="KW-1185">Reference proteome</keyword>
<dbReference type="EMBL" id="JARTIK010000034">
    <property type="protein sequence ID" value="MED4681258.1"/>
    <property type="molecule type" value="Genomic_DNA"/>
</dbReference>
<dbReference type="Proteomes" id="UP001336122">
    <property type="component" value="Unassembled WGS sequence"/>
</dbReference>
<organism evidence="1 2">
    <name type="scientific">Bacillus nitratireducens</name>
    <dbReference type="NCBI Taxonomy" id="2026193"/>
    <lineage>
        <taxon>Bacteria</taxon>
        <taxon>Bacillati</taxon>
        <taxon>Bacillota</taxon>
        <taxon>Bacilli</taxon>
        <taxon>Bacillales</taxon>
        <taxon>Bacillaceae</taxon>
        <taxon>Bacillus</taxon>
        <taxon>Bacillus cereus group</taxon>
    </lineage>
</organism>
<evidence type="ECO:0000313" key="2">
    <source>
        <dbReference type="Proteomes" id="UP001336122"/>
    </source>
</evidence>
<name>A0ABU6PIY8_9BACI</name>
<gene>
    <name evidence="1" type="ORF">P9485_26405</name>
</gene>
<accession>A0ABU6PIY8</accession>
<comment type="caution">
    <text evidence="1">The sequence shown here is derived from an EMBL/GenBank/DDBJ whole genome shotgun (WGS) entry which is preliminary data.</text>
</comment>
<proteinExistence type="predicted"/>
<reference evidence="1 2" key="1">
    <citation type="submission" date="2023-03" db="EMBL/GenBank/DDBJ databases">
        <title>Bacillus Genome Sequencing.</title>
        <authorList>
            <person name="Dunlap C."/>
        </authorList>
    </citation>
    <scope>NUCLEOTIDE SEQUENCE [LARGE SCALE GENOMIC DNA]</scope>
    <source>
        <strain evidence="1 2">NRS-319</strain>
    </source>
</reference>
<protein>
    <submittedName>
        <fullName evidence="1">Uncharacterized protein</fullName>
    </submittedName>
</protein>
<evidence type="ECO:0000313" key="1">
    <source>
        <dbReference type="EMBL" id="MED4681258.1"/>
    </source>
</evidence>